<feature type="transmembrane region" description="Helical" evidence="1">
    <location>
        <begin position="7"/>
        <end position="28"/>
    </location>
</feature>
<dbReference type="RefSeq" id="WP_145341983.1">
    <property type="nucleotide sequence ID" value="NZ_SMLY01000075.1"/>
</dbReference>
<keyword evidence="1" id="KW-0812">Transmembrane</keyword>
<keyword evidence="3" id="KW-1185">Reference proteome</keyword>
<sequence>MRGWKTAVLNGSVLGLMGLGEVLAHLAGVNWHQILPDGIAGLVVVGLGAANLVLRHMTDSPAGWRH</sequence>
<organism evidence="2 3">
    <name type="scientific">Roseibium hamelinense</name>
    <dbReference type="NCBI Taxonomy" id="150831"/>
    <lineage>
        <taxon>Bacteria</taxon>
        <taxon>Pseudomonadati</taxon>
        <taxon>Pseudomonadota</taxon>
        <taxon>Alphaproteobacteria</taxon>
        <taxon>Hyphomicrobiales</taxon>
        <taxon>Stappiaceae</taxon>
        <taxon>Roseibium</taxon>
    </lineage>
</organism>
<dbReference type="EMBL" id="VLLF01000003">
    <property type="protein sequence ID" value="TWI89391.1"/>
    <property type="molecule type" value="Genomic_DNA"/>
</dbReference>
<accession>A0A562T759</accession>
<feature type="transmembrane region" description="Helical" evidence="1">
    <location>
        <begin position="34"/>
        <end position="54"/>
    </location>
</feature>
<keyword evidence="1" id="KW-0472">Membrane</keyword>
<keyword evidence="1" id="KW-1133">Transmembrane helix</keyword>
<gene>
    <name evidence="2" type="ORF">JM93_01594</name>
</gene>
<comment type="caution">
    <text evidence="2">The sequence shown here is derived from an EMBL/GenBank/DDBJ whole genome shotgun (WGS) entry which is preliminary data.</text>
</comment>
<proteinExistence type="predicted"/>
<evidence type="ECO:0000313" key="2">
    <source>
        <dbReference type="EMBL" id="TWI89391.1"/>
    </source>
</evidence>
<reference evidence="2 3" key="1">
    <citation type="submission" date="2019-07" db="EMBL/GenBank/DDBJ databases">
        <title>Genomic Encyclopedia of Archaeal and Bacterial Type Strains, Phase II (KMG-II): from individual species to whole genera.</title>
        <authorList>
            <person name="Goeker M."/>
        </authorList>
    </citation>
    <scope>NUCLEOTIDE SEQUENCE [LARGE SCALE GENOMIC DNA]</scope>
    <source>
        <strain evidence="2 3">ATCC BAA-252</strain>
    </source>
</reference>
<evidence type="ECO:0000256" key="1">
    <source>
        <dbReference type="SAM" id="Phobius"/>
    </source>
</evidence>
<dbReference type="AlphaFoldDB" id="A0A562T759"/>
<evidence type="ECO:0000313" key="3">
    <source>
        <dbReference type="Proteomes" id="UP000320593"/>
    </source>
</evidence>
<dbReference type="OrthoDB" id="7867385at2"/>
<protein>
    <submittedName>
        <fullName evidence="2">Uncharacterized protein</fullName>
    </submittedName>
</protein>
<dbReference type="Proteomes" id="UP000320593">
    <property type="component" value="Unassembled WGS sequence"/>
</dbReference>
<name>A0A562T759_9HYPH</name>